<dbReference type="AlphaFoldDB" id="J9AD66"/>
<dbReference type="SUPFAM" id="SSF52540">
    <property type="entry name" value="P-loop containing nucleoside triphosphate hydrolases"/>
    <property type="match status" value="1"/>
</dbReference>
<dbReference type="EMBL" id="ADBV01017307">
    <property type="protein sequence ID" value="EJW71955.1"/>
    <property type="molecule type" value="Genomic_DNA"/>
</dbReference>
<reference evidence="3" key="1">
    <citation type="submission" date="2012-08" db="EMBL/GenBank/DDBJ databases">
        <title>The Genome Sequence of Wuchereria bancrofti.</title>
        <authorList>
            <person name="Nutman T.B."/>
            <person name="Fink D.L."/>
            <person name="Russ C."/>
            <person name="Young S."/>
            <person name="Zeng Q."/>
            <person name="Koehrsen M."/>
            <person name="Alvarado L."/>
            <person name="Berlin A."/>
            <person name="Chapman S.B."/>
            <person name="Chen Z."/>
            <person name="Freedman E."/>
            <person name="Gellesch M."/>
            <person name="Goldberg J."/>
            <person name="Griggs A."/>
            <person name="Gujja S."/>
            <person name="Heilman E.R."/>
            <person name="Heiman D."/>
            <person name="Hepburn T."/>
            <person name="Howarth C."/>
            <person name="Jen D."/>
            <person name="Larson L."/>
            <person name="Lewis B."/>
            <person name="Mehta T."/>
            <person name="Park D."/>
            <person name="Pearson M."/>
            <person name="Roberts A."/>
            <person name="Saif S."/>
            <person name="Shea T."/>
            <person name="Shenoy N."/>
            <person name="Sisk P."/>
            <person name="Stolte C."/>
            <person name="Sykes S."/>
            <person name="Walk T."/>
            <person name="White J."/>
            <person name="Yandava C."/>
            <person name="Haas B."/>
            <person name="Henn M.R."/>
            <person name="Nusbaum C."/>
            <person name="Birren B."/>
        </authorList>
    </citation>
    <scope>NUCLEOTIDE SEQUENCE [LARGE SCALE GENOMIC DNA]</scope>
    <source>
        <strain evidence="3">NA</strain>
    </source>
</reference>
<dbReference type="Proteomes" id="UP000004810">
    <property type="component" value="Unassembled WGS sequence"/>
</dbReference>
<keyword evidence="1" id="KW-0472">Membrane</keyword>
<dbReference type="GO" id="GO:0007131">
    <property type="term" value="P:reciprocal meiotic recombination"/>
    <property type="evidence" value="ECO:0007669"/>
    <property type="project" value="TreeGrafter"/>
</dbReference>
<feature type="transmembrane region" description="Helical" evidence="1">
    <location>
        <begin position="21"/>
        <end position="41"/>
    </location>
</feature>
<keyword evidence="1" id="KW-1133">Transmembrane helix</keyword>
<protein>
    <submittedName>
        <fullName evidence="2">Uncharacterized protein</fullName>
    </submittedName>
</protein>
<dbReference type="GO" id="GO:0015616">
    <property type="term" value="F:DNA translocase activity"/>
    <property type="evidence" value="ECO:0007669"/>
    <property type="project" value="TreeGrafter"/>
</dbReference>
<comment type="caution">
    <text evidence="2">The sequence shown here is derived from an EMBL/GenBank/DDBJ whole genome shotgun (WGS) entry which is preliminary data.</text>
</comment>
<dbReference type="PANTHER" id="PTHR45629:SF7">
    <property type="entry name" value="DNA EXCISION REPAIR PROTEIN ERCC-6-RELATED"/>
    <property type="match status" value="1"/>
</dbReference>
<dbReference type="InterPro" id="IPR050496">
    <property type="entry name" value="SNF2_RAD54_helicase_repair"/>
</dbReference>
<dbReference type="PANTHER" id="PTHR45629">
    <property type="entry name" value="SNF2/RAD54 FAMILY MEMBER"/>
    <property type="match status" value="1"/>
</dbReference>
<dbReference type="Gene3D" id="3.40.50.300">
    <property type="entry name" value="P-loop containing nucleotide triphosphate hydrolases"/>
    <property type="match status" value="1"/>
</dbReference>
<evidence type="ECO:0000313" key="2">
    <source>
        <dbReference type="EMBL" id="EJW71955.1"/>
    </source>
</evidence>
<evidence type="ECO:0000256" key="1">
    <source>
        <dbReference type="SAM" id="Phobius"/>
    </source>
</evidence>
<dbReference type="GO" id="GO:0005634">
    <property type="term" value="C:nucleus"/>
    <property type="evidence" value="ECO:0007669"/>
    <property type="project" value="TreeGrafter"/>
</dbReference>
<name>J9AD66_WUCBA</name>
<dbReference type="InterPro" id="IPR027417">
    <property type="entry name" value="P-loop_NTPase"/>
</dbReference>
<keyword evidence="1" id="KW-0812">Transmembrane</keyword>
<dbReference type="Gene3D" id="1.20.120.850">
    <property type="entry name" value="SWI2/SNF2 ATPases, N-terminal domain"/>
    <property type="match status" value="1"/>
</dbReference>
<dbReference type="GO" id="GO:0045003">
    <property type="term" value="P:double-strand break repair via synthesis-dependent strand annealing"/>
    <property type="evidence" value="ECO:0007669"/>
    <property type="project" value="TreeGrafter"/>
</dbReference>
<proteinExistence type="predicted"/>
<sequence length="200" mass="23249">MKIKEFQVAGKKMNTIQNGRTMECVVIFSFLEFHFILLAFLESIFKFQLITLLNNMPLQTGSIEEKMFQRQAHKKALSSCVVDEVSDVARHFSKDQLRHLFDLKADVASDTHHSLKCDRCVNGIEYREPQEHADTNSDLSDWYHVQKDVRKVPDKVLKRVFDCGAITFVFHQKSHDVRNETLKIEDEIKEDDLLSGMKES</sequence>
<accession>J9AD66</accession>
<organism evidence="2 3">
    <name type="scientific">Wuchereria bancrofti</name>
    <dbReference type="NCBI Taxonomy" id="6293"/>
    <lineage>
        <taxon>Eukaryota</taxon>
        <taxon>Metazoa</taxon>
        <taxon>Ecdysozoa</taxon>
        <taxon>Nematoda</taxon>
        <taxon>Chromadorea</taxon>
        <taxon>Rhabditida</taxon>
        <taxon>Spirurina</taxon>
        <taxon>Spiruromorpha</taxon>
        <taxon>Filarioidea</taxon>
        <taxon>Onchocercidae</taxon>
        <taxon>Wuchereria</taxon>
    </lineage>
</organism>
<gene>
    <name evidence="2" type="ORF">WUBG_17136</name>
</gene>
<evidence type="ECO:0000313" key="3">
    <source>
        <dbReference type="Proteomes" id="UP000004810"/>
    </source>
</evidence>